<accession>A0A0A9EVQ8</accession>
<sequence length="48" mass="5486">MLLSVHRRMTIQNMLTLKSQTINQLILKLAVLMLKSLIILPSVEENPV</sequence>
<keyword evidence="1" id="KW-0472">Membrane</keyword>
<dbReference type="AlphaFoldDB" id="A0A0A9EVQ8"/>
<evidence type="ECO:0000256" key="1">
    <source>
        <dbReference type="SAM" id="Phobius"/>
    </source>
</evidence>
<keyword evidence="1" id="KW-0812">Transmembrane</keyword>
<organism evidence="2">
    <name type="scientific">Arundo donax</name>
    <name type="common">Giant reed</name>
    <name type="synonym">Donax arundinaceus</name>
    <dbReference type="NCBI Taxonomy" id="35708"/>
    <lineage>
        <taxon>Eukaryota</taxon>
        <taxon>Viridiplantae</taxon>
        <taxon>Streptophyta</taxon>
        <taxon>Embryophyta</taxon>
        <taxon>Tracheophyta</taxon>
        <taxon>Spermatophyta</taxon>
        <taxon>Magnoliopsida</taxon>
        <taxon>Liliopsida</taxon>
        <taxon>Poales</taxon>
        <taxon>Poaceae</taxon>
        <taxon>PACMAD clade</taxon>
        <taxon>Arundinoideae</taxon>
        <taxon>Arundineae</taxon>
        <taxon>Arundo</taxon>
    </lineage>
</organism>
<protein>
    <submittedName>
        <fullName evidence="2">Pco097918</fullName>
    </submittedName>
</protein>
<proteinExistence type="predicted"/>
<reference evidence="2" key="1">
    <citation type="submission" date="2014-09" db="EMBL/GenBank/DDBJ databases">
        <authorList>
            <person name="Magalhaes I.L.F."/>
            <person name="Oliveira U."/>
            <person name="Santos F.R."/>
            <person name="Vidigal T.H.D.A."/>
            <person name="Brescovit A.D."/>
            <person name="Santos A.J."/>
        </authorList>
    </citation>
    <scope>NUCLEOTIDE SEQUENCE</scope>
    <source>
        <tissue evidence="2">Shoot tissue taken approximately 20 cm above the soil surface</tissue>
    </source>
</reference>
<keyword evidence="1" id="KW-1133">Transmembrane helix</keyword>
<evidence type="ECO:0000313" key="2">
    <source>
        <dbReference type="EMBL" id="JAE04157.1"/>
    </source>
</evidence>
<dbReference type="EMBL" id="GBRH01193739">
    <property type="protein sequence ID" value="JAE04157.1"/>
    <property type="molecule type" value="Transcribed_RNA"/>
</dbReference>
<reference evidence="2" key="2">
    <citation type="journal article" date="2015" name="Data Brief">
        <title>Shoot transcriptome of the giant reed, Arundo donax.</title>
        <authorList>
            <person name="Barrero R.A."/>
            <person name="Guerrero F.D."/>
            <person name="Moolhuijzen P."/>
            <person name="Goolsby J.A."/>
            <person name="Tidwell J."/>
            <person name="Bellgard S.E."/>
            <person name="Bellgard M.I."/>
        </authorList>
    </citation>
    <scope>NUCLEOTIDE SEQUENCE</scope>
    <source>
        <tissue evidence="2">Shoot tissue taken approximately 20 cm above the soil surface</tissue>
    </source>
</reference>
<feature type="transmembrane region" description="Helical" evidence="1">
    <location>
        <begin position="21"/>
        <end position="43"/>
    </location>
</feature>
<name>A0A0A9EVQ8_ARUDO</name>